<evidence type="ECO:0008006" key="4">
    <source>
        <dbReference type="Google" id="ProtNLM"/>
    </source>
</evidence>
<dbReference type="STRING" id="1220924.W2SD95"/>
<dbReference type="GeneID" id="19968227"/>
<dbReference type="EMBL" id="KB822711">
    <property type="protein sequence ID" value="ETN46701.1"/>
    <property type="molecule type" value="Genomic_DNA"/>
</dbReference>
<sequence length="368" mass="40077">MSAVSSHAEVQSLLRFLTKDARLPLGEAMSMIGPLKKLQLLSPEAVAQAQHADLKVVFTDDKILKQVVNAAKRVSNPTKRGPGKRRAVPRHSDASNTADEEAALALPTAEVTEDDLSTIRIETNRAPLFLAFALTVLAYTQADQPLSSRLSLAQAVVSAGAQSKAKYIGLTTDRTAEEDGWAQGQPKIRIMGRDIAVMRRHVPVPAATSDDSQETIRAVEPSHNSFWGIDLDALRKANGPLIADKNTKSPAGPPIHTPQAARQYLLKSMLVIENGENGGEQQSPNSKKVKKPTAAEIMARKQEAAAMVLKAIDIVCNSWKDTLTTDELDRRAQNWYALVRPDVEQGKAGWGQRGQVELAQILRLKRTP</sequence>
<evidence type="ECO:0000256" key="1">
    <source>
        <dbReference type="SAM" id="MobiDB-lite"/>
    </source>
</evidence>
<dbReference type="InParanoid" id="W2SD95"/>
<organism evidence="2 3">
    <name type="scientific">Cyphellophora europaea (strain CBS 101466)</name>
    <name type="common">Phialophora europaea</name>
    <dbReference type="NCBI Taxonomy" id="1220924"/>
    <lineage>
        <taxon>Eukaryota</taxon>
        <taxon>Fungi</taxon>
        <taxon>Dikarya</taxon>
        <taxon>Ascomycota</taxon>
        <taxon>Pezizomycotina</taxon>
        <taxon>Eurotiomycetes</taxon>
        <taxon>Chaetothyriomycetidae</taxon>
        <taxon>Chaetothyriales</taxon>
        <taxon>Cyphellophoraceae</taxon>
        <taxon>Cyphellophora</taxon>
    </lineage>
</organism>
<accession>W2SD95</accession>
<gene>
    <name evidence="2" type="ORF">HMPREF1541_00888</name>
</gene>
<evidence type="ECO:0000313" key="2">
    <source>
        <dbReference type="EMBL" id="ETN46701.1"/>
    </source>
</evidence>
<dbReference type="Proteomes" id="UP000030752">
    <property type="component" value="Unassembled WGS sequence"/>
</dbReference>
<dbReference type="AlphaFoldDB" id="W2SD95"/>
<keyword evidence="3" id="KW-1185">Reference proteome</keyword>
<dbReference type="OrthoDB" id="514070at2759"/>
<dbReference type="VEuPathDB" id="FungiDB:HMPREF1541_00888"/>
<name>W2SD95_CYPE1</name>
<dbReference type="RefSeq" id="XP_008711413.1">
    <property type="nucleotide sequence ID" value="XM_008713191.1"/>
</dbReference>
<dbReference type="HOGENOM" id="CLU_031573_1_0_1"/>
<protein>
    <recommendedName>
        <fullName evidence="4">Impact N-terminal domain-containing protein</fullName>
    </recommendedName>
</protein>
<reference evidence="2 3" key="1">
    <citation type="submission" date="2013-03" db="EMBL/GenBank/DDBJ databases">
        <title>The Genome Sequence of Phialophora europaea CBS 101466.</title>
        <authorList>
            <consortium name="The Broad Institute Genomics Platform"/>
            <person name="Cuomo C."/>
            <person name="de Hoog S."/>
            <person name="Gorbushina A."/>
            <person name="Walker B."/>
            <person name="Young S.K."/>
            <person name="Zeng Q."/>
            <person name="Gargeya S."/>
            <person name="Fitzgerald M."/>
            <person name="Haas B."/>
            <person name="Abouelleil A."/>
            <person name="Allen A.W."/>
            <person name="Alvarado L."/>
            <person name="Arachchi H.M."/>
            <person name="Berlin A.M."/>
            <person name="Chapman S.B."/>
            <person name="Gainer-Dewar J."/>
            <person name="Goldberg J."/>
            <person name="Griggs A."/>
            <person name="Gujja S."/>
            <person name="Hansen M."/>
            <person name="Howarth C."/>
            <person name="Imamovic A."/>
            <person name="Ireland A."/>
            <person name="Larimer J."/>
            <person name="McCowan C."/>
            <person name="Murphy C."/>
            <person name="Pearson M."/>
            <person name="Poon T.W."/>
            <person name="Priest M."/>
            <person name="Roberts A."/>
            <person name="Saif S."/>
            <person name="Shea T."/>
            <person name="Sisk P."/>
            <person name="Sykes S."/>
            <person name="Wortman J."/>
            <person name="Nusbaum C."/>
            <person name="Birren B."/>
        </authorList>
    </citation>
    <scope>NUCLEOTIDE SEQUENCE [LARGE SCALE GENOMIC DNA]</scope>
    <source>
        <strain evidence="2 3">CBS 101466</strain>
    </source>
</reference>
<feature type="region of interest" description="Disordered" evidence="1">
    <location>
        <begin position="73"/>
        <end position="103"/>
    </location>
</feature>
<dbReference type="eggNOG" id="KOG3299">
    <property type="taxonomic scope" value="Eukaryota"/>
</dbReference>
<proteinExistence type="predicted"/>
<evidence type="ECO:0000313" key="3">
    <source>
        <dbReference type="Proteomes" id="UP000030752"/>
    </source>
</evidence>